<dbReference type="EMBL" id="JAYMGO010000020">
    <property type="protein sequence ID" value="KAL1253828.1"/>
    <property type="molecule type" value="Genomic_DNA"/>
</dbReference>
<evidence type="ECO:0000313" key="2">
    <source>
        <dbReference type="EMBL" id="KAL1253828.1"/>
    </source>
</evidence>
<name>A0ABR3LLT4_9TELE</name>
<evidence type="ECO:0000256" key="1">
    <source>
        <dbReference type="SAM" id="MobiDB-lite"/>
    </source>
</evidence>
<keyword evidence="3" id="KW-1185">Reference proteome</keyword>
<reference evidence="2 3" key="1">
    <citation type="submission" date="2023-09" db="EMBL/GenBank/DDBJ databases">
        <authorList>
            <person name="Wang M."/>
        </authorList>
    </citation>
    <scope>NUCLEOTIDE SEQUENCE [LARGE SCALE GENOMIC DNA]</scope>
    <source>
        <strain evidence="2">GT-2023</strain>
        <tissue evidence="2">Liver</tissue>
    </source>
</reference>
<protein>
    <submittedName>
        <fullName evidence="2">Uncharacterized protein</fullName>
    </submittedName>
</protein>
<proteinExistence type="predicted"/>
<dbReference type="Proteomes" id="UP001558613">
    <property type="component" value="Unassembled WGS sequence"/>
</dbReference>
<feature type="compositionally biased region" description="Polar residues" evidence="1">
    <location>
        <begin position="78"/>
        <end position="94"/>
    </location>
</feature>
<gene>
    <name evidence="2" type="ORF">QQF64_016057</name>
</gene>
<comment type="caution">
    <text evidence="2">The sequence shown here is derived from an EMBL/GenBank/DDBJ whole genome shotgun (WGS) entry which is preliminary data.</text>
</comment>
<evidence type="ECO:0000313" key="3">
    <source>
        <dbReference type="Proteomes" id="UP001558613"/>
    </source>
</evidence>
<feature type="region of interest" description="Disordered" evidence="1">
    <location>
        <begin position="65"/>
        <end position="101"/>
    </location>
</feature>
<organism evidence="2 3">
    <name type="scientific">Cirrhinus molitorella</name>
    <name type="common">mud carp</name>
    <dbReference type="NCBI Taxonomy" id="172907"/>
    <lineage>
        <taxon>Eukaryota</taxon>
        <taxon>Metazoa</taxon>
        <taxon>Chordata</taxon>
        <taxon>Craniata</taxon>
        <taxon>Vertebrata</taxon>
        <taxon>Euteleostomi</taxon>
        <taxon>Actinopterygii</taxon>
        <taxon>Neopterygii</taxon>
        <taxon>Teleostei</taxon>
        <taxon>Ostariophysi</taxon>
        <taxon>Cypriniformes</taxon>
        <taxon>Cyprinidae</taxon>
        <taxon>Labeoninae</taxon>
        <taxon>Labeonini</taxon>
        <taxon>Cirrhinus</taxon>
    </lineage>
</organism>
<sequence>MVEKCRSKGFRLSSVLLYRDLMAFDNSEPPPPPIQMPLPLRGISGAQGAPLLGTTVGDWPPASPTYNAGPNRAPCVGQRQTGRPQGLLISNSSHGAGPLKRSSNNDCVMIWK</sequence>
<accession>A0ABR3LLT4</accession>